<accession>A0ABY6P1H2</accession>
<dbReference type="RefSeq" id="WP_265383614.1">
    <property type="nucleotide sequence ID" value="NZ_CP110615.1"/>
</dbReference>
<evidence type="ECO:0000313" key="1">
    <source>
        <dbReference type="EMBL" id="UZJ25510.1"/>
    </source>
</evidence>
<proteinExistence type="predicted"/>
<dbReference type="Proteomes" id="UP001164965">
    <property type="component" value="Chromosome"/>
</dbReference>
<keyword evidence="2" id="KW-1185">Reference proteome</keyword>
<evidence type="ECO:0000313" key="2">
    <source>
        <dbReference type="Proteomes" id="UP001164965"/>
    </source>
</evidence>
<evidence type="ECO:0008006" key="3">
    <source>
        <dbReference type="Google" id="ProtNLM"/>
    </source>
</evidence>
<reference evidence="1" key="1">
    <citation type="submission" date="2022-10" db="EMBL/GenBank/DDBJ databases">
        <title>Rhodococcus sp.75.</title>
        <authorList>
            <person name="Sun M."/>
        </authorList>
    </citation>
    <scope>NUCLEOTIDE SEQUENCE</scope>
    <source>
        <strain evidence="1">75</strain>
    </source>
</reference>
<sequence>MTGPTTSLDHDAALRAAGGFTDVGDAVGAGGRELRAALTSVSWGSDTVGAALAARHAARATELVDAVDALAEQLRGLHAGVRAAVAGLTGTDGDAAADTTDLDRGRG</sequence>
<protein>
    <recommendedName>
        <fullName evidence="3">Excreted virulence factor EspC (Type VII ESX diderm)</fullName>
    </recommendedName>
</protein>
<gene>
    <name evidence="1" type="ORF">RHODO2019_03305</name>
</gene>
<dbReference type="EMBL" id="CP110615">
    <property type="protein sequence ID" value="UZJ25510.1"/>
    <property type="molecule type" value="Genomic_DNA"/>
</dbReference>
<organism evidence="1 2">
    <name type="scientific">Rhodococcus antarcticus</name>
    <dbReference type="NCBI Taxonomy" id="2987751"/>
    <lineage>
        <taxon>Bacteria</taxon>
        <taxon>Bacillati</taxon>
        <taxon>Actinomycetota</taxon>
        <taxon>Actinomycetes</taxon>
        <taxon>Mycobacteriales</taxon>
        <taxon>Nocardiaceae</taxon>
        <taxon>Rhodococcus</taxon>
    </lineage>
</organism>
<name>A0ABY6P1H2_9NOCA</name>